<dbReference type="SUPFAM" id="SSF159283">
    <property type="entry name" value="Guanosine diphospho-D-mannose pyrophosphorylase/mannose-6-phosphate isomerase linker domain"/>
    <property type="match status" value="1"/>
</dbReference>
<reference evidence="3 4" key="1">
    <citation type="journal article" date="2019" name="Int. J. Syst. Evol. Microbiol.">
        <title>The Global Catalogue of Microorganisms (GCM) 10K type strain sequencing project: providing services to taxonomists for standard genome sequencing and annotation.</title>
        <authorList>
            <consortium name="The Broad Institute Genomics Platform"/>
            <consortium name="The Broad Institute Genome Sequencing Center for Infectious Disease"/>
            <person name="Wu L."/>
            <person name="Ma J."/>
        </authorList>
    </citation>
    <scope>NUCLEOTIDE SEQUENCE [LARGE SCALE GENOMIC DNA]</scope>
    <source>
        <strain evidence="3 4">JCM 17504</strain>
    </source>
</reference>
<dbReference type="InterPro" id="IPR054566">
    <property type="entry name" value="ManC/GMP-like_b-helix"/>
</dbReference>
<protein>
    <submittedName>
        <fullName evidence="3">Mannose-1-phosphate guanylyltransferase</fullName>
    </submittedName>
</protein>
<dbReference type="Pfam" id="PF00483">
    <property type="entry name" value="NTP_transferase"/>
    <property type="match status" value="1"/>
</dbReference>
<dbReference type="RefSeq" id="WP_227776626.1">
    <property type="nucleotide sequence ID" value="NZ_BAABKX010000001.1"/>
</dbReference>
<evidence type="ECO:0000313" key="3">
    <source>
        <dbReference type="EMBL" id="GAA5047748.1"/>
    </source>
</evidence>
<evidence type="ECO:0000259" key="1">
    <source>
        <dbReference type="Pfam" id="PF00483"/>
    </source>
</evidence>
<dbReference type="PANTHER" id="PTHR46390:SF1">
    <property type="entry name" value="MANNOSE-1-PHOSPHATE GUANYLYLTRANSFERASE"/>
    <property type="match status" value="1"/>
</dbReference>
<dbReference type="PANTHER" id="PTHR46390">
    <property type="entry name" value="MANNOSE-1-PHOSPHATE GUANYLYLTRANSFERASE"/>
    <property type="match status" value="1"/>
</dbReference>
<gene>
    <name evidence="3" type="ORF">GCM10025751_18700</name>
</gene>
<name>A0AAV3UF98_9EURY</name>
<dbReference type="InterPro" id="IPR051161">
    <property type="entry name" value="Mannose-6P_isomerase_type2"/>
</dbReference>
<sequence length="329" mass="35686">MTRPLVALIMAGGTGTRLYPASRSDRPKQFLSLLGDDSLLCETVERAGFADEIFVCTGKEHADLVRKHVPEVGVLVEPEPKDTGPALAYATHRIREQVGDCVLLCLPSDHHIAGDFETTARRAALVAVETEGVVTVGIEPTRSATGYGYIEPGADYGGHFDVAQFREKPDAGTAEQFVKDGFYWNAGLFAWTPSAFLREARDSPLSPLVSALEDGAPTLGFDRVESVSVDYAVMERTNDAYVVPAKFEWDDLGSWDALERLVSGENTVLGDALTIDATGNVVASDKHVSLVGVDDLVVASYDDRVLVVPKSDAQRVREVVSKLRAEDRF</sequence>
<dbReference type="InterPro" id="IPR005835">
    <property type="entry name" value="NTP_transferase_dom"/>
</dbReference>
<keyword evidence="3" id="KW-0548">Nucleotidyltransferase</keyword>
<dbReference type="InterPro" id="IPR049577">
    <property type="entry name" value="GMPP_N"/>
</dbReference>
<feature type="domain" description="MannoseP isomerase/GMP-like beta-helix" evidence="2">
    <location>
        <begin position="271"/>
        <end position="323"/>
    </location>
</feature>
<dbReference type="AlphaFoldDB" id="A0AAV3UF98"/>
<dbReference type="Gene3D" id="3.90.550.10">
    <property type="entry name" value="Spore Coat Polysaccharide Biosynthesis Protein SpsA, Chain A"/>
    <property type="match status" value="1"/>
</dbReference>
<comment type="caution">
    <text evidence="3">The sequence shown here is derived from an EMBL/GenBank/DDBJ whole genome shotgun (WGS) entry which is preliminary data.</text>
</comment>
<dbReference type="Proteomes" id="UP001501729">
    <property type="component" value="Unassembled WGS sequence"/>
</dbReference>
<evidence type="ECO:0000313" key="4">
    <source>
        <dbReference type="Proteomes" id="UP001501729"/>
    </source>
</evidence>
<dbReference type="EMBL" id="BAABKX010000001">
    <property type="protein sequence ID" value="GAA5047748.1"/>
    <property type="molecule type" value="Genomic_DNA"/>
</dbReference>
<evidence type="ECO:0000259" key="2">
    <source>
        <dbReference type="Pfam" id="PF22640"/>
    </source>
</evidence>
<accession>A0AAV3UF98</accession>
<dbReference type="GO" id="GO:0009298">
    <property type="term" value="P:GDP-mannose biosynthetic process"/>
    <property type="evidence" value="ECO:0007669"/>
    <property type="project" value="TreeGrafter"/>
</dbReference>
<dbReference type="Pfam" id="PF22640">
    <property type="entry name" value="ManC_GMP_beta-helix"/>
    <property type="match status" value="1"/>
</dbReference>
<dbReference type="InterPro" id="IPR029044">
    <property type="entry name" value="Nucleotide-diphossugar_trans"/>
</dbReference>
<dbReference type="GO" id="GO:0004475">
    <property type="term" value="F:mannose-1-phosphate guanylyltransferase (GTP) activity"/>
    <property type="evidence" value="ECO:0007669"/>
    <property type="project" value="InterPro"/>
</dbReference>
<dbReference type="GeneID" id="68612463"/>
<keyword evidence="4" id="KW-1185">Reference proteome</keyword>
<keyword evidence="3" id="KW-0808">Transferase</keyword>
<dbReference type="SUPFAM" id="SSF53448">
    <property type="entry name" value="Nucleotide-diphospho-sugar transferases"/>
    <property type="match status" value="1"/>
</dbReference>
<dbReference type="CDD" id="cd02509">
    <property type="entry name" value="GDP-M1P_Guanylyltransferase"/>
    <property type="match status" value="1"/>
</dbReference>
<proteinExistence type="predicted"/>
<organism evidence="3 4">
    <name type="scientific">Haladaptatus pallidirubidus</name>
    <dbReference type="NCBI Taxonomy" id="1008152"/>
    <lineage>
        <taxon>Archaea</taxon>
        <taxon>Methanobacteriati</taxon>
        <taxon>Methanobacteriota</taxon>
        <taxon>Stenosarchaea group</taxon>
        <taxon>Halobacteria</taxon>
        <taxon>Halobacteriales</taxon>
        <taxon>Haladaptataceae</taxon>
        <taxon>Haladaptatus</taxon>
    </lineage>
</organism>
<feature type="domain" description="Nucleotidyl transferase" evidence="1">
    <location>
        <begin position="7"/>
        <end position="260"/>
    </location>
</feature>